<proteinExistence type="predicted"/>
<organism evidence="1 2">
    <name type="scientific">Bosea rubneri</name>
    <dbReference type="NCBI Taxonomy" id="3075434"/>
    <lineage>
        <taxon>Bacteria</taxon>
        <taxon>Pseudomonadati</taxon>
        <taxon>Pseudomonadota</taxon>
        <taxon>Alphaproteobacteria</taxon>
        <taxon>Hyphomicrobiales</taxon>
        <taxon>Boseaceae</taxon>
        <taxon>Bosea</taxon>
    </lineage>
</organism>
<accession>A0ABU3SGT6</accession>
<comment type="caution">
    <text evidence="1">The sequence shown here is derived from an EMBL/GenBank/DDBJ whole genome shotgun (WGS) entry which is preliminary data.</text>
</comment>
<protein>
    <submittedName>
        <fullName evidence="1">Uncharacterized protein</fullName>
    </submittedName>
</protein>
<reference evidence="1 2" key="1">
    <citation type="submission" date="2023-09" db="EMBL/GenBank/DDBJ databases">
        <title>Whole genome shotgun sequencing (WGS) of Bosea sp. ZW T0_25, isolated from stored onions (Allium cepa).</title>
        <authorList>
            <person name="Stoll D.A."/>
            <person name="Huch M."/>
        </authorList>
    </citation>
    <scope>NUCLEOTIDE SEQUENCE [LARGE SCALE GENOMIC DNA]</scope>
    <source>
        <strain evidence="1 2">ZW T0_25</strain>
    </source>
</reference>
<evidence type="ECO:0000313" key="2">
    <source>
        <dbReference type="Proteomes" id="UP001254257"/>
    </source>
</evidence>
<dbReference type="EMBL" id="JAWDID010000116">
    <property type="protein sequence ID" value="MDU0344020.1"/>
    <property type="molecule type" value="Genomic_DNA"/>
</dbReference>
<sequence>MTDMPEKPVVEIPVVSVSKITVSGDPKEGALVKFETEADADVELILPPAALAQLEALLARAAKEQAKHQPRQ</sequence>
<keyword evidence="2" id="KW-1185">Reference proteome</keyword>
<dbReference type="Proteomes" id="UP001254257">
    <property type="component" value="Unassembled WGS sequence"/>
</dbReference>
<evidence type="ECO:0000313" key="1">
    <source>
        <dbReference type="EMBL" id="MDU0344020.1"/>
    </source>
</evidence>
<name>A0ABU3SGT6_9HYPH</name>
<gene>
    <name evidence="1" type="ORF">RKE40_29465</name>
</gene>
<dbReference type="RefSeq" id="WP_316021708.1">
    <property type="nucleotide sequence ID" value="NZ_JAWDID010000116.1"/>
</dbReference>